<evidence type="ECO:0000256" key="1">
    <source>
        <dbReference type="ARBA" id="ARBA00006068"/>
    </source>
</evidence>
<dbReference type="NCBIfam" id="TIGR00350">
    <property type="entry name" value="lytR_cpsA_psr"/>
    <property type="match status" value="1"/>
</dbReference>
<comment type="similarity">
    <text evidence="1">Belongs to the LytR/CpsA/Psr (LCP) family.</text>
</comment>
<dbReference type="Gene3D" id="3.40.630.190">
    <property type="entry name" value="LCP protein"/>
    <property type="match status" value="1"/>
</dbReference>
<evidence type="ECO:0000256" key="2">
    <source>
        <dbReference type="SAM" id="Phobius"/>
    </source>
</evidence>
<dbReference type="EMBL" id="BMHQ01000001">
    <property type="protein sequence ID" value="GGE04962.1"/>
    <property type="molecule type" value="Genomic_DNA"/>
</dbReference>
<dbReference type="InterPro" id="IPR050922">
    <property type="entry name" value="LytR/CpsA/Psr_CW_biosynth"/>
</dbReference>
<protein>
    <submittedName>
        <fullName evidence="4">Transcriptional regulator LytR</fullName>
    </submittedName>
</protein>
<reference evidence="4" key="1">
    <citation type="journal article" date="2014" name="Int. J. Syst. Evol. Microbiol.">
        <title>Complete genome sequence of Corynebacterium casei LMG S-19264T (=DSM 44701T), isolated from a smear-ripened cheese.</title>
        <authorList>
            <consortium name="US DOE Joint Genome Institute (JGI-PGF)"/>
            <person name="Walter F."/>
            <person name="Albersmeier A."/>
            <person name="Kalinowski J."/>
            <person name="Ruckert C."/>
        </authorList>
    </citation>
    <scope>NUCLEOTIDE SEQUENCE</scope>
    <source>
        <strain evidence="4">CGMCC 1.15179</strain>
    </source>
</reference>
<sequence length="302" mass="34702">MAKWLKIFLTLIVIGAGIIGYYGYHLYDAINKAYQPSERLKSDKRPSAVDISEEPVSILLMGVDKRQHDSGRSDTLMVMTINPKEKTVQMMNIPRDTYMEIPGHGYDKINHAYAYGGTDLTIRTVENFLDIPIDHYAKVNMEGFRRIVDELGGVTVHVPFTFEFRGKLYQKGKMTLNGDEALGFAQMRKVDPRGDFGRNDRQQQVIKGILEKGTSVYAIPKLDNILKHVGENVVTDISPIEMIQLQRIYSEMDRKQMKSLHINGTDRTIGGIYYFVVDPQEKQRIQHKLKHHLRLDSMNTRR</sequence>
<accession>A0A8J2VBI3</accession>
<comment type="caution">
    <text evidence="4">The sequence shown here is derived from an EMBL/GenBank/DDBJ whole genome shotgun (WGS) entry which is preliminary data.</text>
</comment>
<dbReference type="AlphaFoldDB" id="A0A8J2VBI3"/>
<dbReference type="RefSeq" id="WP_188646109.1">
    <property type="nucleotide sequence ID" value="NZ_BMHQ01000001.1"/>
</dbReference>
<keyword evidence="2" id="KW-1133">Transmembrane helix</keyword>
<evidence type="ECO:0000313" key="4">
    <source>
        <dbReference type="EMBL" id="GGE04962.1"/>
    </source>
</evidence>
<keyword evidence="2" id="KW-0472">Membrane</keyword>
<proteinExistence type="inferred from homology"/>
<feature type="transmembrane region" description="Helical" evidence="2">
    <location>
        <begin position="7"/>
        <end position="27"/>
    </location>
</feature>
<keyword evidence="2" id="KW-0812">Transmembrane</keyword>
<dbReference type="Pfam" id="PF03816">
    <property type="entry name" value="LytR_cpsA_psr"/>
    <property type="match status" value="1"/>
</dbReference>
<dbReference type="InterPro" id="IPR004474">
    <property type="entry name" value="LytR_CpsA_psr"/>
</dbReference>
<evidence type="ECO:0000313" key="5">
    <source>
        <dbReference type="Proteomes" id="UP000625210"/>
    </source>
</evidence>
<dbReference type="PANTHER" id="PTHR33392:SF6">
    <property type="entry name" value="POLYISOPRENYL-TEICHOIC ACID--PEPTIDOGLYCAN TEICHOIC ACID TRANSFERASE TAGU"/>
    <property type="match status" value="1"/>
</dbReference>
<keyword evidence="5" id="KW-1185">Reference proteome</keyword>
<dbReference type="Proteomes" id="UP000625210">
    <property type="component" value="Unassembled WGS sequence"/>
</dbReference>
<dbReference type="PANTHER" id="PTHR33392">
    <property type="entry name" value="POLYISOPRENYL-TEICHOIC ACID--PEPTIDOGLYCAN TEICHOIC ACID TRANSFERASE TAGU"/>
    <property type="match status" value="1"/>
</dbReference>
<feature type="domain" description="Cell envelope-related transcriptional attenuator" evidence="3">
    <location>
        <begin position="72"/>
        <end position="212"/>
    </location>
</feature>
<gene>
    <name evidence="4" type="primary">lytR</name>
    <name evidence="4" type="ORF">GCM10011571_02510</name>
</gene>
<reference evidence="4" key="2">
    <citation type="submission" date="2020-09" db="EMBL/GenBank/DDBJ databases">
        <authorList>
            <person name="Sun Q."/>
            <person name="Zhou Y."/>
        </authorList>
    </citation>
    <scope>NUCLEOTIDE SEQUENCE</scope>
    <source>
        <strain evidence="4">CGMCC 1.15179</strain>
    </source>
</reference>
<name>A0A8J2VBI3_9BACL</name>
<evidence type="ECO:0000259" key="3">
    <source>
        <dbReference type="Pfam" id="PF03816"/>
    </source>
</evidence>
<organism evidence="4 5">
    <name type="scientific">Marinithermofilum abyssi</name>
    <dbReference type="NCBI Taxonomy" id="1571185"/>
    <lineage>
        <taxon>Bacteria</taxon>
        <taxon>Bacillati</taxon>
        <taxon>Bacillota</taxon>
        <taxon>Bacilli</taxon>
        <taxon>Bacillales</taxon>
        <taxon>Thermoactinomycetaceae</taxon>
        <taxon>Marinithermofilum</taxon>
    </lineage>
</organism>